<dbReference type="AlphaFoldDB" id="A0A9X2YP27"/>
<evidence type="ECO:0000313" key="2">
    <source>
        <dbReference type="EMBL" id="MCV7171294.1"/>
    </source>
</evidence>
<dbReference type="InterPro" id="IPR051049">
    <property type="entry name" value="Dienelactone_hydrolase-like"/>
</dbReference>
<evidence type="ECO:0000259" key="1">
    <source>
        <dbReference type="Pfam" id="PF01738"/>
    </source>
</evidence>
<evidence type="ECO:0000313" key="3">
    <source>
        <dbReference type="Proteomes" id="UP001140293"/>
    </source>
</evidence>
<dbReference type="EMBL" id="JACKSJ010000119">
    <property type="protein sequence ID" value="MCV7171294.1"/>
    <property type="molecule type" value="Genomic_DNA"/>
</dbReference>
<gene>
    <name evidence="2" type="ORF">H7I41_15375</name>
</gene>
<dbReference type="InterPro" id="IPR029058">
    <property type="entry name" value="AB_hydrolase_fold"/>
</dbReference>
<dbReference type="Pfam" id="PF01738">
    <property type="entry name" value="DLH"/>
    <property type="match status" value="1"/>
</dbReference>
<dbReference type="Proteomes" id="UP001140293">
    <property type="component" value="Unassembled WGS sequence"/>
</dbReference>
<dbReference type="PANTHER" id="PTHR46623:SF10">
    <property type="entry name" value="CARBOXYMETHYLENEBUTENOLIDASE HOMOLOG"/>
    <property type="match status" value="1"/>
</dbReference>
<dbReference type="InterPro" id="IPR002925">
    <property type="entry name" value="Dienelactn_hydro"/>
</dbReference>
<sequence>MPSINATIDTPDGACPVTLHTPNGTGPWSGVVMFPDAGGVRPTFQEMAARLAGFGHAVLLPDVYYRDGDWEPFDMGTVFTDEAARKRLFGMISSLTPERVAGDAGAFFDFLAGRPEVRGDRFGVCGYCMGGRISVTLAGLLPDRIAAAGSFHGGGLVVDGDDASPHLLADRMTATIYVAGAENDKSFTTEHAETLEKALTAAGVTHTVEIYPAGHGFAVPDNVPYDEEAAERHWIALQELFETALPS</sequence>
<dbReference type="SUPFAM" id="SSF53474">
    <property type="entry name" value="alpha/beta-Hydrolases"/>
    <property type="match status" value="1"/>
</dbReference>
<comment type="caution">
    <text evidence="2">The sequence shown here is derived from an EMBL/GenBank/DDBJ whole genome shotgun (WGS) entry which is preliminary data.</text>
</comment>
<keyword evidence="3" id="KW-1185">Reference proteome</keyword>
<organism evidence="2 3">
    <name type="scientific">[Mycobacterium] manitobense</name>
    <dbReference type="NCBI Taxonomy" id="190147"/>
    <lineage>
        <taxon>Bacteria</taxon>
        <taxon>Bacillati</taxon>
        <taxon>Actinomycetota</taxon>
        <taxon>Actinomycetes</taxon>
        <taxon>Mycobacteriales</taxon>
        <taxon>Mycobacteriaceae</taxon>
        <taxon>Mycolicibacterium</taxon>
    </lineage>
</organism>
<dbReference type="RefSeq" id="WP_264013485.1">
    <property type="nucleotide sequence ID" value="NZ_JACKSJ010000119.1"/>
</dbReference>
<dbReference type="GO" id="GO:0016787">
    <property type="term" value="F:hydrolase activity"/>
    <property type="evidence" value="ECO:0007669"/>
    <property type="project" value="UniProtKB-KW"/>
</dbReference>
<proteinExistence type="predicted"/>
<feature type="domain" description="Dienelactone hydrolase" evidence="1">
    <location>
        <begin position="18"/>
        <end position="244"/>
    </location>
</feature>
<protein>
    <submittedName>
        <fullName evidence="2">Dienelactone hydrolase family protein</fullName>
    </submittedName>
</protein>
<accession>A0A9X2YP27</accession>
<keyword evidence="2" id="KW-0378">Hydrolase</keyword>
<reference evidence="2" key="1">
    <citation type="submission" date="2020-07" db="EMBL/GenBank/DDBJ databases">
        <authorList>
            <person name="Pettersson B.M.F."/>
            <person name="Behra P.R.K."/>
            <person name="Ramesh M."/>
            <person name="Das S."/>
            <person name="Dasgupta S."/>
            <person name="Kirsebom L.A."/>
        </authorList>
    </citation>
    <scope>NUCLEOTIDE SEQUENCE</scope>
    <source>
        <strain evidence="2">DSM 44615</strain>
    </source>
</reference>
<dbReference type="Gene3D" id="3.40.50.1820">
    <property type="entry name" value="alpha/beta hydrolase"/>
    <property type="match status" value="1"/>
</dbReference>
<dbReference type="PANTHER" id="PTHR46623">
    <property type="entry name" value="CARBOXYMETHYLENEBUTENOLIDASE-RELATED"/>
    <property type="match status" value="1"/>
</dbReference>
<reference evidence="2" key="2">
    <citation type="journal article" date="2022" name="BMC Genomics">
        <title>Comparative genome analysis of mycobacteria focusing on tRNA and non-coding RNA.</title>
        <authorList>
            <person name="Behra P.R.K."/>
            <person name="Pettersson B.M.F."/>
            <person name="Ramesh M."/>
            <person name="Das S."/>
            <person name="Dasgupta S."/>
            <person name="Kirsebom L.A."/>
        </authorList>
    </citation>
    <scope>NUCLEOTIDE SEQUENCE</scope>
    <source>
        <strain evidence="2">DSM 44615</strain>
    </source>
</reference>
<name>A0A9X2YP27_9MYCO</name>